<feature type="domain" description="Carbohydrate-binding" evidence="11">
    <location>
        <begin position="59"/>
        <end position="228"/>
    </location>
</feature>
<evidence type="ECO:0000256" key="3">
    <source>
        <dbReference type="ARBA" id="ARBA00023001"/>
    </source>
</evidence>
<dbReference type="SUPFAM" id="SSF49344">
    <property type="entry name" value="CBD9-like"/>
    <property type="match status" value="1"/>
</dbReference>
<evidence type="ECO:0000259" key="9">
    <source>
        <dbReference type="Pfam" id="PF00759"/>
    </source>
</evidence>
<protein>
    <recommendedName>
        <fullName evidence="8">Endoglucanase</fullName>
        <ecNumber evidence="8">3.2.1.4</ecNumber>
    </recommendedName>
</protein>
<dbReference type="Proteomes" id="UP000665020">
    <property type="component" value="Chromosome"/>
</dbReference>
<keyword evidence="4 7" id="KW-0119">Carbohydrate metabolism</keyword>
<dbReference type="GO" id="GO:0030245">
    <property type="term" value="P:cellulose catabolic process"/>
    <property type="evidence" value="ECO:0007669"/>
    <property type="project" value="UniProtKB-KW"/>
</dbReference>
<evidence type="ECO:0000256" key="4">
    <source>
        <dbReference type="ARBA" id="ARBA00023277"/>
    </source>
</evidence>
<evidence type="ECO:0000256" key="1">
    <source>
        <dbReference type="ARBA" id="ARBA00007072"/>
    </source>
</evidence>
<dbReference type="Gene3D" id="2.60.40.1190">
    <property type="match status" value="1"/>
</dbReference>
<dbReference type="SUPFAM" id="SSF48208">
    <property type="entry name" value="Six-hairpin glycosidases"/>
    <property type="match status" value="1"/>
</dbReference>
<evidence type="ECO:0000313" key="12">
    <source>
        <dbReference type="EMBL" id="QTL97935.1"/>
    </source>
</evidence>
<dbReference type="InterPro" id="IPR013783">
    <property type="entry name" value="Ig-like_fold"/>
</dbReference>
<feature type="active site" evidence="7">
    <location>
        <position position="820"/>
    </location>
</feature>
<dbReference type="InterPro" id="IPR004197">
    <property type="entry name" value="Cellulase_Ig-like"/>
</dbReference>
<dbReference type="EC" id="3.2.1.4" evidence="8"/>
<keyword evidence="5 7" id="KW-0326">Glycosidase</keyword>
<dbReference type="AlphaFoldDB" id="A0A8A7KCV6"/>
<evidence type="ECO:0000256" key="2">
    <source>
        <dbReference type="ARBA" id="ARBA00022801"/>
    </source>
</evidence>
<evidence type="ECO:0000259" key="11">
    <source>
        <dbReference type="Pfam" id="PF06452"/>
    </source>
</evidence>
<feature type="active site" evidence="7">
    <location>
        <position position="829"/>
    </location>
</feature>
<accession>A0A8A7KCV6</accession>
<keyword evidence="6 7" id="KW-0624">Polysaccharide degradation</keyword>
<keyword evidence="2 7" id="KW-0378">Hydrolase</keyword>
<evidence type="ECO:0000256" key="5">
    <source>
        <dbReference type="ARBA" id="ARBA00023295"/>
    </source>
</evidence>
<name>A0A8A7KCV6_9FIRM</name>
<feature type="domain" description="Cellulase Ig-like" evidence="10">
    <location>
        <begin position="322"/>
        <end position="402"/>
    </location>
</feature>
<dbReference type="GO" id="GO:0008810">
    <property type="term" value="F:cellulase activity"/>
    <property type="evidence" value="ECO:0007669"/>
    <property type="project" value="UniProtKB-EC"/>
</dbReference>
<evidence type="ECO:0000259" key="10">
    <source>
        <dbReference type="Pfam" id="PF02927"/>
    </source>
</evidence>
<keyword evidence="3 8" id="KW-0136">Cellulose degradation</keyword>
<gene>
    <name evidence="12" type="ORF">GM661_08065</name>
</gene>
<comment type="similarity">
    <text evidence="1 7 8">Belongs to the glycosyl hydrolase 9 (cellulase E) family.</text>
</comment>
<dbReference type="SUPFAM" id="SSF81296">
    <property type="entry name" value="E set domains"/>
    <property type="match status" value="1"/>
</dbReference>
<evidence type="ECO:0000256" key="7">
    <source>
        <dbReference type="PROSITE-ProRule" id="PRU10060"/>
    </source>
</evidence>
<dbReference type="PANTHER" id="PTHR22298">
    <property type="entry name" value="ENDO-1,4-BETA-GLUCANASE"/>
    <property type="match status" value="1"/>
</dbReference>
<evidence type="ECO:0000313" key="13">
    <source>
        <dbReference type="Proteomes" id="UP000665020"/>
    </source>
</evidence>
<dbReference type="Pfam" id="PF00759">
    <property type="entry name" value="Glyco_hydro_9"/>
    <property type="match status" value="1"/>
</dbReference>
<reference evidence="12" key="1">
    <citation type="submission" date="2019-12" db="EMBL/GenBank/DDBJ databases">
        <authorList>
            <person name="zhang j."/>
            <person name="sun C.M."/>
        </authorList>
    </citation>
    <scope>NUCLEOTIDE SEQUENCE</scope>
    <source>
        <strain evidence="12">NS-1</strain>
    </source>
</reference>
<dbReference type="InterPro" id="IPR014756">
    <property type="entry name" value="Ig_E-set"/>
</dbReference>
<evidence type="ECO:0000256" key="8">
    <source>
        <dbReference type="RuleBase" id="RU361166"/>
    </source>
</evidence>
<dbReference type="Gene3D" id="1.50.10.10">
    <property type="match status" value="1"/>
</dbReference>
<dbReference type="Gene3D" id="2.60.40.10">
    <property type="entry name" value="Immunoglobulins"/>
    <property type="match status" value="1"/>
</dbReference>
<dbReference type="InterPro" id="IPR008928">
    <property type="entry name" value="6-hairpin_glycosidase_sf"/>
</dbReference>
<sequence>MSKKGLFFLLILLFLIIVVTPILAADQFPIYFNIDSNITIDGQFNDWPITIPCIINSDTQITNGERKSAENFNGLINSFFDNKNMYISAIIKDSTPLMNNFKGNDIYQGDCLEVYIGFHDKVHSSYQNDYQFGLSLTSGGIETWHWTKGEELTAYDVKIVTTKEGYQLEAKIPLSNFDIQTVNPGQTVWFDFGLDNGQGKDTRSTQMIAFGDGTGWQTAEVWKKAYLTKDEKIFNKPYIITPPSFKTEKYHRIYVWYKGEFLNDLPEFKSKFEVDNRAGYVFKPDREVNLSVSAKIDGYEINKVINVEKSKEEFKIVMPVRDIKVNQVGYLPDSKKYFILTDNSGELTERKFTILTSLSQDEVFSGKIVGPIEDKTTGDILYYGDFSELNRPGMYKIKINGFENSYVFNINNKIYKNLFYETMRSYYLQRCGIDLNDDISNINHQACHLDDAYLKTNPDVAKDVTGGWHDAGDFGKYIPPAGVTVAQLSLMYQLAGDKVSNICLDIPESNNEIADVIDELKYELDWMLKMQAEDGGVYHKVTPANFAGMILPDNDTNKRYVYEKGTADTAIFAGALALAADTLKDIDSNYARRLKTAAVAAAEFLRNQEFDLWPSNDNTGAYTTSNLSDEKFWCYAQLYKLTGQREYLDLAADYIDKVREIAPISWDNTSALAVYALLSSDNLPDDLKNKLQDRLIQHAEMIVSKVNSNGYPTSLGESEYYWASNKVALAYGVNLVLANQFNSDERYINAARKQIDYILGMNALSKSFLTDLGTDDVKYPHHRLVIASGQLIPGLLVGGPNNNADDGLYDKGLKQKGYLDDEEAYSCNEYAIDYNAPFVFLTGYFIKEW</sequence>
<dbReference type="EMBL" id="CP046640">
    <property type="protein sequence ID" value="QTL97935.1"/>
    <property type="molecule type" value="Genomic_DNA"/>
</dbReference>
<dbReference type="InterPro" id="IPR010502">
    <property type="entry name" value="Carb-bd_dom_fam9"/>
</dbReference>
<dbReference type="PROSITE" id="PS00698">
    <property type="entry name" value="GH9_3"/>
    <property type="match status" value="1"/>
</dbReference>
<dbReference type="CDD" id="cd02850">
    <property type="entry name" value="E_set_Cellulase_N"/>
    <property type="match status" value="1"/>
</dbReference>
<dbReference type="KEGG" id="ifn:GM661_08065"/>
<dbReference type="InterPro" id="IPR012341">
    <property type="entry name" value="6hp_glycosidase-like_sf"/>
</dbReference>
<dbReference type="InterPro" id="IPR033126">
    <property type="entry name" value="Glyco_hydro_9_Asp/Glu_AS"/>
</dbReference>
<dbReference type="GO" id="GO:0030246">
    <property type="term" value="F:carbohydrate binding"/>
    <property type="evidence" value="ECO:0007669"/>
    <property type="project" value="InterPro"/>
</dbReference>
<evidence type="ECO:0000256" key="6">
    <source>
        <dbReference type="ARBA" id="ARBA00023326"/>
    </source>
</evidence>
<feature type="domain" description="Glycoside hydrolase family 9" evidence="9">
    <location>
        <begin position="415"/>
        <end position="841"/>
    </location>
</feature>
<organism evidence="12 13">
    <name type="scientific">Iocasia fonsfrigidae</name>
    <dbReference type="NCBI Taxonomy" id="2682810"/>
    <lineage>
        <taxon>Bacteria</taxon>
        <taxon>Bacillati</taxon>
        <taxon>Bacillota</taxon>
        <taxon>Clostridia</taxon>
        <taxon>Halanaerobiales</taxon>
        <taxon>Halanaerobiaceae</taxon>
        <taxon>Iocasia</taxon>
    </lineage>
</organism>
<dbReference type="RefSeq" id="WP_230869546.1">
    <property type="nucleotide sequence ID" value="NZ_CP046640.1"/>
</dbReference>
<dbReference type="Pfam" id="PF06452">
    <property type="entry name" value="CBM9_1"/>
    <property type="match status" value="1"/>
</dbReference>
<comment type="catalytic activity">
    <reaction evidence="8">
        <text>Endohydrolysis of (1-&gt;4)-beta-D-glucosidic linkages in cellulose, lichenin and cereal beta-D-glucans.</text>
        <dbReference type="EC" id="3.2.1.4"/>
    </reaction>
</comment>
<proteinExistence type="inferred from homology"/>
<dbReference type="Pfam" id="PF02927">
    <property type="entry name" value="CelD_N"/>
    <property type="match status" value="1"/>
</dbReference>
<keyword evidence="13" id="KW-1185">Reference proteome</keyword>
<dbReference type="InterPro" id="IPR001701">
    <property type="entry name" value="Glyco_hydro_9"/>
</dbReference>